<feature type="chain" id="PRO_5017665885" evidence="1">
    <location>
        <begin position="27"/>
        <end position="470"/>
    </location>
</feature>
<evidence type="ECO:0000259" key="2">
    <source>
        <dbReference type="Pfam" id="PF07833"/>
    </source>
</evidence>
<proteinExistence type="predicted"/>
<evidence type="ECO:0000313" key="3">
    <source>
        <dbReference type="EMBL" id="RED56553.1"/>
    </source>
</evidence>
<dbReference type="Gene3D" id="2.120.10.30">
    <property type="entry name" value="TolB, C-terminal domain"/>
    <property type="match status" value="1"/>
</dbReference>
<dbReference type="InterPro" id="IPR013815">
    <property type="entry name" value="ATP_grasp_subdomain_1"/>
</dbReference>
<dbReference type="SUPFAM" id="SSF82171">
    <property type="entry name" value="DPP6 N-terminal domain-like"/>
    <property type="match status" value="1"/>
</dbReference>
<dbReference type="OrthoDB" id="2768010at2"/>
<accession>A0A3D9I437</accession>
<name>A0A3D9I437_9BACL</name>
<feature type="signal peptide" evidence="1">
    <location>
        <begin position="1"/>
        <end position="26"/>
    </location>
</feature>
<evidence type="ECO:0000256" key="1">
    <source>
        <dbReference type="SAM" id="SignalP"/>
    </source>
</evidence>
<organism evidence="3 4">
    <name type="scientific">Cohnella lupini</name>
    <dbReference type="NCBI Taxonomy" id="1294267"/>
    <lineage>
        <taxon>Bacteria</taxon>
        <taxon>Bacillati</taxon>
        <taxon>Bacillota</taxon>
        <taxon>Bacilli</taxon>
        <taxon>Bacillales</taxon>
        <taxon>Paenibacillaceae</taxon>
        <taxon>Cohnella</taxon>
    </lineage>
</organism>
<dbReference type="EMBL" id="QRDY01000013">
    <property type="protein sequence ID" value="RED56553.1"/>
    <property type="molecule type" value="Genomic_DNA"/>
</dbReference>
<dbReference type="SUPFAM" id="SSF55383">
    <property type="entry name" value="Copper amine oxidase, domain N"/>
    <property type="match status" value="1"/>
</dbReference>
<dbReference type="InterPro" id="IPR036582">
    <property type="entry name" value="Mao_N_sf"/>
</dbReference>
<reference evidence="3 4" key="1">
    <citation type="submission" date="2018-07" db="EMBL/GenBank/DDBJ databases">
        <title>Genomic Encyclopedia of Type Strains, Phase III (KMG-III): the genomes of soil and plant-associated and newly described type strains.</title>
        <authorList>
            <person name="Whitman W."/>
        </authorList>
    </citation>
    <scope>NUCLEOTIDE SEQUENCE [LARGE SCALE GENOMIC DNA]</scope>
    <source>
        <strain evidence="3 4">CECT 8236</strain>
    </source>
</reference>
<dbReference type="Pfam" id="PF07833">
    <property type="entry name" value="Cu_amine_oxidN1"/>
    <property type="match status" value="1"/>
</dbReference>
<sequence>MLLKKASIVSVLALAVGVSAVGAASAATVTKASAVQVTNSTYTVNGIAVNLATFFEKGRTLVSLRDLSTKLGVKLQATKGVITATLKGHTVELTANSTLIKVDGAEQKLTVPVKSVKGVTYVELKTFVQALGGQFAKDASGTIWIDADLLGNVDRIQWVDSAKFIATQETETGRLDYLVDAQTASYEQLRILEEISDFVIAPNGAKAAYTNNAGEVFVIDFATKLSTKVSEDTSIKPELVWSSDSSIIYFLQGDKGSVVAKLDPATGTISKVLEDKVDYKANLDVSADGKTVTYTVTKPGAVVADANLPVESDDVAIDMKGTEPQIFAYTVDPSIKDNKPAQLSTTADDKVFIHAAADGSSVGYVSVSSEDEVKSTLVIVSNDKTSKTLFTEKDVYQAVVSGGKWYLLTEGNGSNQFVYEVDPATGAAKQLYTLSDTVSEIIVKSGSPFAVVNEGRVFLDINGQWKPTTK</sequence>
<protein>
    <submittedName>
        <fullName evidence="3">Copper amine oxidase-like protein</fullName>
    </submittedName>
</protein>
<dbReference type="Gene3D" id="3.30.457.10">
    <property type="entry name" value="Copper amine oxidase-like, N-terminal domain"/>
    <property type="match status" value="1"/>
</dbReference>
<dbReference type="InterPro" id="IPR012854">
    <property type="entry name" value="Cu_amine_oxidase-like_N"/>
</dbReference>
<keyword evidence="4" id="KW-1185">Reference proteome</keyword>
<dbReference type="Gene3D" id="3.30.1490.20">
    <property type="entry name" value="ATP-grasp fold, A domain"/>
    <property type="match status" value="1"/>
</dbReference>
<comment type="caution">
    <text evidence="3">The sequence shown here is derived from an EMBL/GenBank/DDBJ whole genome shotgun (WGS) entry which is preliminary data.</text>
</comment>
<dbReference type="Proteomes" id="UP000256869">
    <property type="component" value="Unassembled WGS sequence"/>
</dbReference>
<evidence type="ECO:0000313" key="4">
    <source>
        <dbReference type="Proteomes" id="UP000256869"/>
    </source>
</evidence>
<dbReference type="AlphaFoldDB" id="A0A3D9I437"/>
<feature type="domain" description="Copper amine oxidase-like N-terminal" evidence="2">
    <location>
        <begin position="44"/>
        <end position="140"/>
    </location>
</feature>
<gene>
    <name evidence="3" type="ORF">DFP95_11326</name>
</gene>
<dbReference type="InterPro" id="IPR011042">
    <property type="entry name" value="6-blade_b-propeller_TolB-like"/>
</dbReference>
<keyword evidence="1" id="KW-0732">Signal</keyword>
<dbReference type="GO" id="GO:0005524">
    <property type="term" value="F:ATP binding"/>
    <property type="evidence" value="ECO:0007669"/>
    <property type="project" value="InterPro"/>
</dbReference>